<dbReference type="KEGG" id="slaa:EUU25_06055"/>
<protein>
    <submittedName>
        <fullName evidence="1">Uncharacterized protein</fullName>
    </submittedName>
</protein>
<proteinExistence type="predicted"/>
<dbReference type="Proteomes" id="UP000428803">
    <property type="component" value="Chromosome"/>
</dbReference>
<dbReference type="RefSeq" id="WP_158899223.1">
    <property type="nucleotide sequence ID" value="NZ_CP035733.1"/>
</dbReference>
<accession>A0A6I6L3V1</accession>
<evidence type="ECO:0000313" key="2">
    <source>
        <dbReference type="Proteomes" id="UP000428803"/>
    </source>
</evidence>
<reference evidence="2" key="1">
    <citation type="submission" date="2019-01" db="EMBL/GenBank/DDBJ databases">
        <title>Sphingorhabdus lacus sp.nov., isolated from an oligotrophic freshwater lake.</title>
        <authorList>
            <person name="Park M."/>
        </authorList>
    </citation>
    <scope>NUCLEOTIDE SEQUENCE [LARGE SCALE GENOMIC DNA]</scope>
    <source>
        <strain evidence="2">IMCC1753</strain>
    </source>
</reference>
<evidence type="ECO:0000313" key="1">
    <source>
        <dbReference type="EMBL" id="QGY80219.1"/>
    </source>
</evidence>
<keyword evidence="2" id="KW-1185">Reference proteome</keyword>
<name>A0A6I6L3V1_9SPHN</name>
<gene>
    <name evidence="1" type="ORF">EUU25_06055</name>
</gene>
<organism evidence="1 2">
    <name type="scientific">Sphingorhabdus lacus</name>
    <dbReference type="NCBI Taxonomy" id="392610"/>
    <lineage>
        <taxon>Bacteria</taxon>
        <taxon>Pseudomonadati</taxon>
        <taxon>Pseudomonadota</taxon>
        <taxon>Alphaproteobacteria</taxon>
        <taxon>Sphingomonadales</taxon>
        <taxon>Sphingomonadaceae</taxon>
        <taxon>Sphingorhabdus</taxon>
    </lineage>
</organism>
<dbReference type="EMBL" id="CP035733">
    <property type="protein sequence ID" value="QGY80219.1"/>
    <property type="molecule type" value="Genomic_DNA"/>
</dbReference>
<sequence length="70" mass="7057">MHKKIPERVTLAQMHTGIRATDSVQAAGGWTGGACANEISADEIDGTTAASFKGRTAAKGASTAGVAVQQ</sequence>
<dbReference type="PROSITE" id="PS51257">
    <property type="entry name" value="PROKAR_LIPOPROTEIN"/>
    <property type="match status" value="1"/>
</dbReference>
<dbReference type="AlphaFoldDB" id="A0A6I6L3V1"/>